<dbReference type="PANTHER" id="PTHR32552">
    <property type="entry name" value="FERRICHROME IRON RECEPTOR-RELATED"/>
    <property type="match status" value="1"/>
</dbReference>
<evidence type="ECO:0000259" key="19">
    <source>
        <dbReference type="Pfam" id="PF11741"/>
    </source>
</evidence>
<evidence type="ECO:0000256" key="13">
    <source>
        <dbReference type="PROSITE-ProRule" id="PRU01360"/>
    </source>
</evidence>
<dbReference type="Pfam" id="PF07715">
    <property type="entry name" value="Plug"/>
    <property type="match status" value="1"/>
</dbReference>
<evidence type="ECO:0000256" key="10">
    <source>
        <dbReference type="ARBA" id="ARBA00023077"/>
    </source>
</evidence>
<keyword evidence="10 14" id="KW-0798">TonB box</keyword>
<feature type="region of interest" description="Disordered" evidence="15">
    <location>
        <begin position="198"/>
        <end position="259"/>
    </location>
</feature>
<keyword evidence="12 13" id="KW-0998">Cell outer membrane</keyword>
<dbReference type="KEGG" id="bsen:DP114_18095"/>
<feature type="domain" description="TonB-dependent receptor-like beta-barrel" evidence="17">
    <location>
        <begin position="437"/>
        <end position="875"/>
    </location>
</feature>
<keyword evidence="21" id="KW-1185">Reference proteome</keyword>
<dbReference type="Proteomes" id="UP000503129">
    <property type="component" value="Chromosome"/>
</dbReference>
<organism evidence="20 21">
    <name type="scientific">Brasilonema sennae CENA114</name>
    <dbReference type="NCBI Taxonomy" id="415709"/>
    <lineage>
        <taxon>Bacteria</taxon>
        <taxon>Bacillati</taxon>
        <taxon>Cyanobacteriota</taxon>
        <taxon>Cyanophyceae</taxon>
        <taxon>Nostocales</taxon>
        <taxon>Scytonemataceae</taxon>
        <taxon>Brasilonema</taxon>
        <taxon>Bromeliae group (in: Brasilonema)</taxon>
    </lineage>
</organism>
<dbReference type="FunFam" id="2.170.130.10:FF:000001">
    <property type="entry name" value="Catecholate siderophore TonB-dependent receptor"/>
    <property type="match status" value="1"/>
</dbReference>
<comment type="subcellular location">
    <subcellularLocation>
        <location evidence="1 13">Cell outer membrane</location>
        <topology evidence="1 13">Multi-pass membrane protein</topology>
    </subcellularLocation>
</comment>
<keyword evidence="6 13" id="KW-0812">Transmembrane</keyword>
<accession>A0A856MH34</accession>
<evidence type="ECO:0000256" key="1">
    <source>
        <dbReference type="ARBA" id="ARBA00004571"/>
    </source>
</evidence>
<feature type="compositionally biased region" description="Low complexity" evidence="15">
    <location>
        <begin position="248"/>
        <end position="257"/>
    </location>
</feature>
<feature type="chain" id="PRO_5032938938" evidence="16">
    <location>
        <begin position="27"/>
        <end position="906"/>
    </location>
</feature>
<keyword evidence="5" id="KW-0410">Iron transport</keyword>
<evidence type="ECO:0000256" key="6">
    <source>
        <dbReference type="ARBA" id="ARBA00022692"/>
    </source>
</evidence>
<dbReference type="InterPro" id="IPR000531">
    <property type="entry name" value="Beta-barrel_TonB"/>
</dbReference>
<dbReference type="PROSITE" id="PS52016">
    <property type="entry name" value="TONB_DEPENDENT_REC_3"/>
    <property type="match status" value="1"/>
</dbReference>
<keyword evidence="20" id="KW-0675">Receptor</keyword>
<evidence type="ECO:0000256" key="14">
    <source>
        <dbReference type="RuleBase" id="RU003357"/>
    </source>
</evidence>
<dbReference type="PANTHER" id="PTHR32552:SF68">
    <property type="entry name" value="FERRICHROME OUTER MEMBRANE TRANSPORTER_PHAGE RECEPTOR"/>
    <property type="match status" value="1"/>
</dbReference>
<reference evidence="20 21" key="1">
    <citation type="submission" date="2018-06" db="EMBL/GenBank/DDBJ databases">
        <title>Comparative genomics of Brasilonema spp. strains.</title>
        <authorList>
            <person name="Alvarenga D.O."/>
            <person name="Fiore M.F."/>
            <person name="Varani A.M."/>
        </authorList>
    </citation>
    <scope>NUCLEOTIDE SEQUENCE [LARGE SCALE GENOMIC DNA]</scope>
    <source>
        <strain evidence="20 21">CENA114</strain>
    </source>
</reference>
<feature type="compositionally biased region" description="Low complexity" evidence="15">
    <location>
        <begin position="198"/>
        <end position="224"/>
    </location>
</feature>
<comment type="similarity">
    <text evidence="2 13 14">Belongs to the TonB-dependent receptor family.</text>
</comment>
<keyword evidence="3 13" id="KW-0813">Transport</keyword>
<evidence type="ECO:0000256" key="5">
    <source>
        <dbReference type="ARBA" id="ARBA00022496"/>
    </source>
</evidence>
<evidence type="ECO:0000256" key="4">
    <source>
        <dbReference type="ARBA" id="ARBA00022452"/>
    </source>
</evidence>
<dbReference type="GO" id="GO:0015891">
    <property type="term" value="P:siderophore transport"/>
    <property type="evidence" value="ECO:0007669"/>
    <property type="project" value="InterPro"/>
</dbReference>
<keyword evidence="9" id="KW-0406">Ion transport</keyword>
<evidence type="ECO:0000256" key="3">
    <source>
        <dbReference type="ARBA" id="ARBA00022448"/>
    </source>
</evidence>
<dbReference type="InterPro" id="IPR037066">
    <property type="entry name" value="Plug_dom_sf"/>
</dbReference>
<dbReference type="Gene3D" id="2.40.170.20">
    <property type="entry name" value="TonB-dependent receptor, beta-barrel domain"/>
    <property type="match status" value="1"/>
</dbReference>
<gene>
    <name evidence="20" type="ORF">DP114_18095</name>
</gene>
<keyword evidence="4 13" id="KW-1134">Transmembrane beta strand</keyword>
<evidence type="ECO:0000256" key="8">
    <source>
        <dbReference type="ARBA" id="ARBA00023004"/>
    </source>
</evidence>
<keyword evidence="8" id="KW-0408">Iron</keyword>
<evidence type="ECO:0000313" key="20">
    <source>
        <dbReference type="EMBL" id="QDL09550.1"/>
    </source>
</evidence>
<dbReference type="CDD" id="cd01347">
    <property type="entry name" value="ligand_gated_channel"/>
    <property type="match status" value="1"/>
</dbReference>
<evidence type="ECO:0000313" key="21">
    <source>
        <dbReference type="Proteomes" id="UP000503129"/>
    </source>
</evidence>
<keyword evidence="11 13" id="KW-0472">Membrane</keyword>
<dbReference type="GO" id="GO:0009279">
    <property type="term" value="C:cell outer membrane"/>
    <property type="evidence" value="ECO:0007669"/>
    <property type="project" value="UniProtKB-SubCell"/>
</dbReference>
<evidence type="ECO:0000259" key="17">
    <source>
        <dbReference type="Pfam" id="PF00593"/>
    </source>
</evidence>
<evidence type="ECO:0000256" key="11">
    <source>
        <dbReference type="ARBA" id="ARBA00023136"/>
    </source>
</evidence>
<proteinExistence type="inferred from homology"/>
<evidence type="ECO:0000256" key="2">
    <source>
        <dbReference type="ARBA" id="ARBA00009810"/>
    </source>
</evidence>
<name>A0A856MH34_9CYAN</name>
<evidence type="ECO:0000256" key="7">
    <source>
        <dbReference type="ARBA" id="ARBA00022729"/>
    </source>
</evidence>
<keyword evidence="7 16" id="KW-0732">Signal</keyword>
<dbReference type="AlphaFoldDB" id="A0A856MH34"/>
<dbReference type="InterPro" id="IPR036942">
    <property type="entry name" value="Beta-barrel_TonB_sf"/>
</dbReference>
<feature type="domain" description="TonB-dependent receptor plug" evidence="18">
    <location>
        <begin position="260"/>
        <end position="362"/>
    </location>
</feature>
<dbReference type="InterPro" id="IPR010105">
    <property type="entry name" value="TonB_sidphr_rcpt"/>
</dbReference>
<dbReference type="InterPro" id="IPR021731">
    <property type="entry name" value="AMIN_dom"/>
</dbReference>
<sequence>MKIKQKLKALLLTNSIWMLVITPAWSQTVKAQRVQSSSSEQRLPVLSKAGLVKPITEIRRVNEIEHPVRSARMLVQSPAQETAPSSEVVQVTGVKANPTKKGVEVILQTSKGQALQLDNRSVGNNFIVDIPNAQLRMPSGEAFIFRSQKPIAGIAQITVVNKDANTIRLTVQGKSGVPIVELYESPNEGLIFSVASATGATQQGQQPQTQQPPASQPESETQPQRPSASGDEPIELVVTGQQDRYRAPDATTATKTDTPIRDIPASIQVVPRQVLEDQKAINLIDALRNVSGVSLGATGGLTSFPNQFTIRGFSTNNNNGSNYVNGIRIRGRTFSETANIEQVEVLKGPASVLYGQAEPGGIINTTTKQPLAEPYYGAELTVGSYDFYRPAIDISGPLNADKTARYRLNAAYRKSGSFVDFVDAERIAIAPVFSFDFGKNTTLTVEGDYQRSSIPDYDGLPAVGTVLRNPLGRVPKSRFLDDPNLRNQVYEDTLIGYRFQHKFSDNWSVRNAFNAELFSVDEDFVSPALQADNRTVTRTAFREPGTFDSQYYTLQTDLIGKLRTGSIKHDLLFGFDLFWGSTDRTTFTGTLPTLNLFNPVYDRAIVNFSRKSSDTFDQQNIFGLYVQDLISLTDNLKILLGGRFDWVDQSLNNRLTNRTFDRNDTAFSPRVGIVYQPISPVSLYASYSRSFLPAGLFSVNADGTTFKPTEGEQFEVGVKTEFLDGKLSATVAAYQITKQNVVAPDPTPGRSNFSIQVGEQQSQGIELDIVGQPIPGLNLIATYAYTDAEITKDTRPAFKGNQPNNVPQHGASLWAAYEIQSGGLKGFGFGAGLFFTGDRKGDLANTFTLPNYVRTDATIFYRRQNWRVGLNFKNLFDVDYFESARDRNAVFYGEPFTILGTLSVNF</sequence>
<protein>
    <submittedName>
        <fullName evidence="20">TonB-dependent siderophore receptor</fullName>
    </submittedName>
</protein>
<dbReference type="Gene3D" id="2.170.130.10">
    <property type="entry name" value="TonB-dependent receptor, plug domain"/>
    <property type="match status" value="1"/>
</dbReference>
<dbReference type="GO" id="GO:0038023">
    <property type="term" value="F:signaling receptor activity"/>
    <property type="evidence" value="ECO:0007669"/>
    <property type="project" value="InterPro"/>
</dbReference>
<evidence type="ECO:0000256" key="9">
    <source>
        <dbReference type="ARBA" id="ARBA00023065"/>
    </source>
</evidence>
<dbReference type="SUPFAM" id="SSF56935">
    <property type="entry name" value="Porins"/>
    <property type="match status" value="1"/>
</dbReference>
<feature type="signal peptide" evidence="16">
    <location>
        <begin position="1"/>
        <end position="26"/>
    </location>
</feature>
<dbReference type="EMBL" id="CP030118">
    <property type="protein sequence ID" value="QDL09550.1"/>
    <property type="molecule type" value="Genomic_DNA"/>
</dbReference>
<evidence type="ECO:0000256" key="15">
    <source>
        <dbReference type="SAM" id="MobiDB-lite"/>
    </source>
</evidence>
<evidence type="ECO:0000259" key="18">
    <source>
        <dbReference type="Pfam" id="PF07715"/>
    </source>
</evidence>
<dbReference type="Pfam" id="PF00593">
    <property type="entry name" value="TonB_dep_Rec_b-barrel"/>
    <property type="match status" value="1"/>
</dbReference>
<dbReference type="FunFam" id="2.40.170.20:FF:000005">
    <property type="entry name" value="TonB-dependent siderophore receptor"/>
    <property type="match status" value="1"/>
</dbReference>
<dbReference type="RefSeq" id="WP_171976726.1">
    <property type="nucleotide sequence ID" value="NZ_CAWOXK010000001.1"/>
</dbReference>
<dbReference type="GO" id="GO:0015344">
    <property type="term" value="F:siderophore uptake transmembrane transporter activity"/>
    <property type="evidence" value="ECO:0007669"/>
    <property type="project" value="TreeGrafter"/>
</dbReference>
<evidence type="ECO:0000256" key="12">
    <source>
        <dbReference type="ARBA" id="ARBA00023237"/>
    </source>
</evidence>
<dbReference type="InterPro" id="IPR012910">
    <property type="entry name" value="Plug_dom"/>
</dbReference>
<feature type="domain" description="AMIN" evidence="19">
    <location>
        <begin position="94"/>
        <end position="175"/>
    </location>
</feature>
<evidence type="ECO:0000256" key="16">
    <source>
        <dbReference type="SAM" id="SignalP"/>
    </source>
</evidence>
<dbReference type="NCBIfam" id="TIGR01783">
    <property type="entry name" value="TonB-siderophor"/>
    <property type="match status" value="1"/>
</dbReference>
<dbReference type="InterPro" id="IPR039426">
    <property type="entry name" value="TonB-dep_rcpt-like"/>
</dbReference>
<dbReference type="Pfam" id="PF11741">
    <property type="entry name" value="AMIN"/>
    <property type="match status" value="1"/>
</dbReference>